<organism evidence="1 2">
    <name type="scientific">Ktedonobacter racemifer DSM 44963</name>
    <dbReference type="NCBI Taxonomy" id="485913"/>
    <lineage>
        <taxon>Bacteria</taxon>
        <taxon>Bacillati</taxon>
        <taxon>Chloroflexota</taxon>
        <taxon>Ktedonobacteria</taxon>
        <taxon>Ktedonobacterales</taxon>
        <taxon>Ktedonobacteraceae</taxon>
        <taxon>Ktedonobacter</taxon>
    </lineage>
</organism>
<dbReference type="Proteomes" id="UP000004508">
    <property type="component" value="Unassembled WGS sequence"/>
</dbReference>
<protein>
    <submittedName>
        <fullName evidence="1">Uncharacterized protein</fullName>
    </submittedName>
</protein>
<accession>D6U267</accession>
<dbReference type="InParanoid" id="D6U267"/>
<evidence type="ECO:0000313" key="1">
    <source>
        <dbReference type="EMBL" id="EFH82735.1"/>
    </source>
</evidence>
<name>D6U267_KTERA</name>
<comment type="caution">
    <text evidence="1">The sequence shown here is derived from an EMBL/GenBank/DDBJ whole genome shotgun (WGS) entry which is preliminary data.</text>
</comment>
<evidence type="ECO:0000313" key="2">
    <source>
        <dbReference type="Proteomes" id="UP000004508"/>
    </source>
</evidence>
<dbReference type="AlphaFoldDB" id="D6U267"/>
<sequence>MRFFVLNGSLRFDDTIVNPGDDLIRLISPNFFVQSLLMKSQAFVEQSHCFRRTTDRFVHNSSHFLVF</sequence>
<keyword evidence="2" id="KW-1185">Reference proteome</keyword>
<reference evidence="1 2" key="1">
    <citation type="journal article" date="2011" name="Stand. Genomic Sci.">
        <title>Non-contiguous finished genome sequence and contextual data of the filamentous soil bacterium Ktedonobacter racemifer type strain (SOSP1-21).</title>
        <authorList>
            <person name="Chang Y.J."/>
            <person name="Land M."/>
            <person name="Hauser L."/>
            <person name="Chertkov O."/>
            <person name="Del Rio T.G."/>
            <person name="Nolan M."/>
            <person name="Copeland A."/>
            <person name="Tice H."/>
            <person name="Cheng J.F."/>
            <person name="Lucas S."/>
            <person name="Han C."/>
            <person name="Goodwin L."/>
            <person name="Pitluck S."/>
            <person name="Ivanova N."/>
            <person name="Ovchinikova G."/>
            <person name="Pati A."/>
            <person name="Chen A."/>
            <person name="Palaniappan K."/>
            <person name="Mavromatis K."/>
            <person name="Liolios K."/>
            <person name="Brettin T."/>
            <person name="Fiebig A."/>
            <person name="Rohde M."/>
            <person name="Abt B."/>
            <person name="Goker M."/>
            <person name="Detter J.C."/>
            <person name="Woyke T."/>
            <person name="Bristow J."/>
            <person name="Eisen J.A."/>
            <person name="Markowitz V."/>
            <person name="Hugenholtz P."/>
            <person name="Kyrpides N.C."/>
            <person name="Klenk H.P."/>
            <person name="Lapidus A."/>
        </authorList>
    </citation>
    <scope>NUCLEOTIDE SEQUENCE [LARGE SCALE GENOMIC DNA]</scope>
    <source>
        <strain evidence="2">DSM 44963</strain>
    </source>
</reference>
<dbReference type="EMBL" id="ADVG01000004">
    <property type="protein sequence ID" value="EFH82735.1"/>
    <property type="molecule type" value="Genomic_DNA"/>
</dbReference>
<proteinExistence type="predicted"/>
<gene>
    <name evidence="1" type="ORF">Krac_3578</name>
</gene>